<evidence type="ECO:0000256" key="1">
    <source>
        <dbReference type="ARBA" id="ARBA00038283"/>
    </source>
</evidence>
<dbReference type="Pfam" id="PF21205">
    <property type="entry name" value="Rep3_C"/>
    <property type="match status" value="1"/>
</dbReference>
<gene>
    <name evidence="3" type="ORF">ABU178_18240</name>
</gene>
<evidence type="ECO:0000259" key="2">
    <source>
        <dbReference type="Pfam" id="PF01051"/>
    </source>
</evidence>
<dbReference type="RefSeq" id="WP_397217532.1">
    <property type="nucleotide sequence ID" value="NZ_JBGFSN010000010.1"/>
</dbReference>
<dbReference type="EMBL" id="JBGFSN010000010">
    <property type="protein sequence ID" value="MFH8136092.1"/>
    <property type="molecule type" value="Genomic_DNA"/>
</dbReference>
<dbReference type="InterPro" id="IPR000525">
    <property type="entry name" value="Initiator_Rep_WH1"/>
</dbReference>
<dbReference type="Gene3D" id="1.10.10.10">
    <property type="entry name" value="Winged helix-like DNA-binding domain superfamily/Winged helix DNA-binding domain"/>
    <property type="match status" value="1"/>
</dbReference>
<dbReference type="Proteomes" id="UP001611251">
    <property type="component" value="Unassembled WGS sequence"/>
</dbReference>
<evidence type="ECO:0000313" key="3">
    <source>
        <dbReference type="EMBL" id="MFH8136092.1"/>
    </source>
</evidence>
<organism evidence="3 4">
    <name type="scientific">Pantoea osteomyelitidis</name>
    <dbReference type="NCBI Taxonomy" id="3230026"/>
    <lineage>
        <taxon>Bacteria</taxon>
        <taxon>Pseudomonadati</taxon>
        <taxon>Pseudomonadota</taxon>
        <taxon>Gammaproteobacteria</taxon>
        <taxon>Enterobacterales</taxon>
        <taxon>Erwiniaceae</taxon>
        <taxon>Pantoea</taxon>
    </lineage>
</organism>
<proteinExistence type="inferred from homology"/>
<reference evidence="3 4" key="1">
    <citation type="submission" date="2024-08" db="EMBL/GenBank/DDBJ databases">
        <title>Pantoea ronii - a newly identified human opportunistic pathogen.</title>
        <authorList>
            <person name="Keidar-Friedman D."/>
            <person name="Sorek N."/>
            <person name="Leshin-Carmel D."/>
            <person name="Tsur A."/>
            <person name="Amsalem M."/>
            <person name="Tolkach D."/>
            <person name="Brosh-Nissimov T."/>
        </authorList>
    </citation>
    <scope>NUCLEOTIDE SEQUENCE [LARGE SCALE GENOMIC DNA]</scope>
    <source>
        <strain evidence="3 4">AA23256</strain>
    </source>
</reference>
<accession>A0ABW7Q0I8</accession>
<dbReference type="Pfam" id="PF01051">
    <property type="entry name" value="Rep3_N"/>
    <property type="match status" value="1"/>
</dbReference>
<feature type="domain" description="Initiator Rep protein WH1" evidence="2">
    <location>
        <begin position="112"/>
        <end position="223"/>
    </location>
</feature>
<comment type="caution">
    <text evidence="3">The sequence shown here is derived from an EMBL/GenBank/DDBJ whole genome shotgun (WGS) entry which is preliminary data.</text>
</comment>
<sequence length="315" mass="35245">MAEKDINNKGLLEPFLVVTKNSGEVIQLQPNKNNTVQPVALMRLGLFVPTLKSTARGKSGAMASTDATKELKNLSLVKAEGYEKITITGARLDMDNDFKTWAGIIQSFAKYPSKADTVTLPFVDFVKMCGIPSANSSAALRKRLDASLRRIATNTLSFEGNGKAYHTHLVQSAYYDREKDVVKIQADPKLFELYNFDHKVLLQLRAISRLKRKESAQALYTYLESLPTNPAPISLARLRMRLNLGSKTTTQNHVVRRAMEQLKEIGYLDYSEVKRGRSVFFVIHSRTPKLDGIGNLESLDDLDEIDFEDAAEDSL</sequence>
<dbReference type="InterPro" id="IPR036388">
    <property type="entry name" value="WH-like_DNA-bd_sf"/>
</dbReference>
<keyword evidence="4" id="KW-1185">Reference proteome</keyword>
<evidence type="ECO:0000313" key="4">
    <source>
        <dbReference type="Proteomes" id="UP001611251"/>
    </source>
</evidence>
<name>A0ABW7Q0I8_9GAMM</name>
<protein>
    <submittedName>
        <fullName evidence="3">RepB family plasmid replication initiator protein</fullName>
    </submittedName>
</protein>
<comment type="similarity">
    <text evidence="1">Belongs to the initiator RepB protein family.</text>
</comment>